<dbReference type="Proteomes" id="UP000608530">
    <property type="component" value="Unassembled WGS sequence"/>
</dbReference>
<dbReference type="PROSITE" id="PS51318">
    <property type="entry name" value="TAT"/>
    <property type="match status" value="1"/>
</dbReference>
<proteinExistence type="predicted"/>
<dbReference type="RefSeq" id="WP_200115605.1">
    <property type="nucleotide sequence ID" value="NZ_JAEHOH010000013.1"/>
</dbReference>
<accession>A0A934QAD7</accession>
<reference evidence="1" key="1">
    <citation type="submission" date="2020-12" db="EMBL/GenBank/DDBJ databases">
        <title>Leucobacter sp. CAS1, isolated from Chromium sludge.</title>
        <authorList>
            <person name="Xu Z."/>
        </authorList>
    </citation>
    <scope>NUCLEOTIDE SEQUENCE</scope>
    <source>
        <strain evidence="1">CSA1</strain>
    </source>
</reference>
<gene>
    <name evidence="1" type="ORF">JD276_10520</name>
</gene>
<dbReference type="AlphaFoldDB" id="A0A934QAD7"/>
<evidence type="ECO:0000313" key="1">
    <source>
        <dbReference type="EMBL" id="MBK0419467.1"/>
    </source>
</evidence>
<evidence type="ECO:0000313" key="2">
    <source>
        <dbReference type="Proteomes" id="UP000608530"/>
    </source>
</evidence>
<sequence length="265" mass="26995">MTEEIKGQGLSRRTIVKGAAWSMPVLATAVAVPAVSATLEPGTDVRVTAVCDGQYDIASLESLLSNVSLVGLPLDLSILTDLVKAALGLLGFNEGATRRFEISADEGTIPAGTEFLLATSPSALIDLSLLQDLLSVQALFVASVNPEGFVLTTTAPISTAAAVVELQSLLLDADVITQTSLSLLGNDAPSNPGNEAPDFGQINTLAGASVDLGTLDLGAVLETVLPGPVNSVTRGLIRAILGLTGGLTVLDGLNLRVQLCGTAPV</sequence>
<protein>
    <submittedName>
        <fullName evidence="1">Uncharacterized protein</fullName>
    </submittedName>
</protein>
<comment type="caution">
    <text evidence="1">The sequence shown here is derived from an EMBL/GenBank/DDBJ whole genome shotgun (WGS) entry which is preliminary data.</text>
</comment>
<dbReference type="InterPro" id="IPR006311">
    <property type="entry name" value="TAT_signal"/>
</dbReference>
<dbReference type="EMBL" id="JAEHOH010000013">
    <property type="protein sequence ID" value="MBK0419467.1"/>
    <property type="molecule type" value="Genomic_DNA"/>
</dbReference>
<keyword evidence="2" id="KW-1185">Reference proteome</keyword>
<name>A0A934QAD7_9MICO</name>
<organism evidence="1 2">
    <name type="scientific">Leucobacter chromiisoli</name>
    <dbReference type="NCBI Taxonomy" id="2796471"/>
    <lineage>
        <taxon>Bacteria</taxon>
        <taxon>Bacillati</taxon>
        <taxon>Actinomycetota</taxon>
        <taxon>Actinomycetes</taxon>
        <taxon>Micrococcales</taxon>
        <taxon>Microbacteriaceae</taxon>
        <taxon>Leucobacter</taxon>
    </lineage>
</organism>